<feature type="region of interest" description="Disordered" evidence="1">
    <location>
        <begin position="15"/>
        <end position="47"/>
    </location>
</feature>
<sequence length="101" mass="11669">MPLIKSFLTPDLNSKLTELPRKNTAPNYRERRANERPEDGGAAPEGLRGKILGDLRIPTREVARLLSSSRPNRFGRKTMLCVWKLPERWEKCIISEGKYFE</sequence>
<dbReference type="EMBL" id="KQ976748">
    <property type="protein sequence ID" value="KYM75310.1"/>
    <property type="molecule type" value="Genomic_DNA"/>
</dbReference>
<feature type="compositionally biased region" description="Basic and acidic residues" evidence="1">
    <location>
        <begin position="28"/>
        <end position="39"/>
    </location>
</feature>
<evidence type="ECO:0000256" key="1">
    <source>
        <dbReference type="SAM" id="MobiDB-lite"/>
    </source>
</evidence>
<name>A0A151HY50_9HYME</name>
<organism evidence="2 3">
    <name type="scientific">Atta colombica</name>
    <dbReference type="NCBI Taxonomy" id="520822"/>
    <lineage>
        <taxon>Eukaryota</taxon>
        <taxon>Metazoa</taxon>
        <taxon>Ecdysozoa</taxon>
        <taxon>Arthropoda</taxon>
        <taxon>Hexapoda</taxon>
        <taxon>Insecta</taxon>
        <taxon>Pterygota</taxon>
        <taxon>Neoptera</taxon>
        <taxon>Endopterygota</taxon>
        <taxon>Hymenoptera</taxon>
        <taxon>Apocrita</taxon>
        <taxon>Aculeata</taxon>
        <taxon>Formicoidea</taxon>
        <taxon>Formicidae</taxon>
        <taxon>Myrmicinae</taxon>
        <taxon>Atta</taxon>
    </lineage>
</organism>
<keyword evidence="3" id="KW-1185">Reference proteome</keyword>
<protein>
    <submittedName>
        <fullName evidence="2">Uncharacterized protein</fullName>
    </submittedName>
</protein>
<accession>A0A151HY50</accession>
<reference evidence="2 3" key="1">
    <citation type="submission" date="2015-09" db="EMBL/GenBank/DDBJ databases">
        <title>Atta colombica WGS genome.</title>
        <authorList>
            <person name="Nygaard S."/>
            <person name="Hu H."/>
            <person name="Boomsma J."/>
            <person name="Zhang G."/>
        </authorList>
    </citation>
    <scope>NUCLEOTIDE SEQUENCE [LARGE SCALE GENOMIC DNA]</scope>
    <source>
        <strain evidence="2">Treedump-2</strain>
        <tissue evidence="2">Whole body</tissue>
    </source>
</reference>
<gene>
    <name evidence="2" type="ORF">ALC53_14281</name>
</gene>
<dbReference type="Proteomes" id="UP000078540">
    <property type="component" value="Unassembled WGS sequence"/>
</dbReference>
<dbReference type="AlphaFoldDB" id="A0A151HY50"/>
<evidence type="ECO:0000313" key="3">
    <source>
        <dbReference type="Proteomes" id="UP000078540"/>
    </source>
</evidence>
<proteinExistence type="predicted"/>
<evidence type="ECO:0000313" key="2">
    <source>
        <dbReference type="EMBL" id="KYM75310.1"/>
    </source>
</evidence>